<dbReference type="PRINTS" id="PR00385">
    <property type="entry name" value="P450"/>
</dbReference>
<evidence type="ECO:0000256" key="6">
    <source>
        <dbReference type="ARBA" id="ARBA00023002"/>
    </source>
</evidence>
<comment type="cofactor">
    <cofactor evidence="1 9">
        <name>heme</name>
        <dbReference type="ChEBI" id="CHEBI:30413"/>
    </cofactor>
</comment>
<feature type="transmembrane region" description="Helical" evidence="10">
    <location>
        <begin position="25"/>
        <end position="46"/>
    </location>
</feature>
<dbReference type="InterPro" id="IPR036396">
    <property type="entry name" value="Cyt_P450_sf"/>
</dbReference>
<evidence type="ECO:0000256" key="3">
    <source>
        <dbReference type="ARBA" id="ARBA00010617"/>
    </source>
</evidence>
<feature type="binding site" description="axial binding residue" evidence="9">
    <location>
        <position position="506"/>
    </location>
    <ligand>
        <name>heme</name>
        <dbReference type="ChEBI" id="CHEBI:30413"/>
    </ligand>
    <ligandPart>
        <name>Fe</name>
        <dbReference type="ChEBI" id="CHEBI:18248"/>
    </ligandPart>
</feature>
<comment type="similarity">
    <text evidence="3">Belongs to the cytochrome P450 family.</text>
</comment>
<keyword evidence="7 9" id="KW-0408">Iron</keyword>
<name>A0AAD4L920_9AGAM</name>
<evidence type="ECO:0000256" key="8">
    <source>
        <dbReference type="ARBA" id="ARBA00023033"/>
    </source>
</evidence>
<dbReference type="Proteomes" id="UP001201163">
    <property type="component" value="Unassembled WGS sequence"/>
</dbReference>
<dbReference type="InterPro" id="IPR002401">
    <property type="entry name" value="Cyt_P450_E_grp-I"/>
</dbReference>
<keyword evidence="10" id="KW-1133">Transmembrane helix</keyword>
<proteinExistence type="inferred from homology"/>
<comment type="pathway">
    <text evidence="2">Secondary metabolite biosynthesis.</text>
</comment>
<keyword evidence="5 9" id="KW-0479">Metal-binding</keyword>
<evidence type="ECO:0000256" key="1">
    <source>
        <dbReference type="ARBA" id="ARBA00001971"/>
    </source>
</evidence>
<keyword evidence="4 9" id="KW-0349">Heme</keyword>
<dbReference type="Pfam" id="PF00067">
    <property type="entry name" value="p450"/>
    <property type="match status" value="1"/>
</dbReference>
<keyword evidence="8" id="KW-0503">Monooxygenase</keyword>
<dbReference type="GO" id="GO:0020037">
    <property type="term" value="F:heme binding"/>
    <property type="evidence" value="ECO:0007669"/>
    <property type="project" value="InterPro"/>
</dbReference>
<evidence type="ECO:0000256" key="5">
    <source>
        <dbReference type="ARBA" id="ARBA00022723"/>
    </source>
</evidence>
<evidence type="ECO:0000256" key="9">
    <source>
        <dbReference type="PIRSR" id="PIRSR602401-1"/>
    </source>
</evidence>
<evidence type="ECO:0000313" key="12">
    <source>
        <dbReference type="Proteomes" id="UP001201163"/>
    </source>
</evidence>
<protein>
    <submittedName>
        <fullName evidence="11">Cytochrome P450</fullName>
    </submittedName>
</protein>
<organism evidence="11 12">
    <name type="scientific">Lactarius akahatsu</name>
    <dbReference type="NCBI Taxonomy" id="416441"/>
    <lineage>
        <taxon>Eukaryota</taxon>
        <taxon>Fungi</taxon>
        <taxon>Dikarya</taxon>
        <taxon>Basidiomycota</taxon>
        <taxon>Agaricomycotina</taxon>
        <taxon>Agaricomycetes</taxon>
        <taxon>Russulales</taxon>
        <taxon>Russulaceae</taxon>
        <taxon>Lactarius</taxon>
    </lineage>
</organism>
<evidence type="ECO:0000256" key="7">
    <source>
        <dbReference type="ARBA" id="ARBA00023004"/>
    </source>
</evidence>
<keyword evidence="6" id="KW-0560">Oxidoreductase</keyword>
<dbReference type="AlphaFoldDB" id="A0AAD4L920"/>
<keyword evidence="10" id="KW-0812">Transmembrane</keyword>
<dbReference type="PANTHER" id="PTHR24305">
    <property type="entry name" value="CYTOCHROME P450"/>
    <property type="match status" value="1"/>
</dbReference>
<sequence length="568" mass="64278">MSFSYIRCREVSSTLSSTRIDMSVFIFRFVAYAIVALAGAVLLSVLKHRFRQRSLLKIPGPSNPSLFWGHWRHFFNHDAYQFHETIYRTYGKVARIYGFFGDIQLVVSDPKACNNIVIKDHLIFEQTETVCHWNRHAFGTGLLATSGAQHRKQRKLLNPVFNVNQMRYMSPIFHGVTRQLCESLDSLVAHGPHEINLVPWVSKLALKLIGQASLGYSFGTFEGRNNEFLSAMKQWGPVGHYLKVHRNLFPHVSKIFPPKILKFVGKMLPWPSLNHLMDLAEILNVHARDIYETRKRLLESGDDATIKQIGNDKDIISLLMRANATASEDDQLSEEEIVAQVMILTQAATATTSATLSRVLHLLSLRPDVQNKLREELRDACQGNEELAHDHLVSLPFLEAVCRETLRLYPPFAGVMRTALSDIVLPLSAPICDVDGRKIHEVFVPKDTNVYIHIYNLNRDPSIWGPDVTEWKPERWLAPLPESVREAHIQGVYANMMTFIGGPRACIGFQFAQLEIKVALSQMVLAFRFEPTGAEVAWLFDTVTNPSVKGSPSVPMLPVLVSRHKNSP</sequence>
<keyword evidence="10" id="KW-0472">Membrane</keyword>
<dbReference type="InterPro" id="IPR050121">
    <property type="entry name" value="Cytochrome_P450_monoxygenase"/>
</dbReference>
<dbReference type="Gene3D" id="1.10.630.10">
    <property type="entry name" value="Cytochrome P450"/>
    <property type="match status" value="1"/>
</dbReference>
<gene>
    <name evidence="11" type="ORF">EDB92DRAFT_2106708</name>
</gene>
<evidence type="ECO:0000256" key="4">
    <source>
        <dbReference type="ARBA" id="ARBA00022617"/>
    </source>
</evidence>
<evidence type="ECO:0000256" key="10">
    <source>
        <dbReference type="SAM" id="Phobius"/>
    </source>
</evidence>
<comment type="caution">
    <text evidence="11">The sequence shown here is derived from an EMBL/GenBank/DDBJ whole genome shotgun (WGS) entry which is preliminary data.</text>
</comment>
<evidence type="ECO:0000313" key="11">
    <source>
        <dbReference type="EMBL" id="KAH8982228.1"/>
    </source>
</evidence>
<dbReference type="EMBL" id="JAKELL010000103">
    <property type="protein sequence ID" value="KAH8982228.1"/>
    <property type="molecule type" value="Genomic_DNA"/>
</dbReference>
<evidence type="ECO:0000256" key="2">
    <source>
        <dbReference type="ARBA" id="ARBA00005179"/>
    </source>
</evidence>
<dbReference type="GO" id="GO:0005506">
    <property type="term" value="F:iron ion binding"/>
    <property type="evidence" value="ECO:0007669"/>
    <property type="project" value="InterPro"/>
</dbReference>
<dbReference type="PRINTS" id="PR00463">
    <property type="entry name" value="EP450I"/>
</dbReference>
<keyword evidence="12" id="KW-1185">Reference proteome</keyword>
<dbReference type="PANTHER" id="PTHR24305:SF166">
    <property type="entry name" value="CYTOCHROME P450 12A4, MITOCHONDRIAL-RELATED"/>
    <property type="match status" value="1"/>
</dbReference>
<dbReference type="SUPFAM" id="SSF48264">
    <property type="entry name" value="Cytochrome P450"/>
    <property type="match status" value="1"/>
</dbReference>
<dbReference type="GO" id="GO:0004497">
    <property type="term" value="F:monooxygenase activity"/>
    <property type="evidence" value="ECO:0007669"/>
    <property type="project" value="UniProtKB-KW"/>
</dbReference>
<reference evidence="11" key="1">
    <citation type="submission" date="2022-01" db="EMBL/GenBank/DDBJ databases">
        <title>Comparative genomics reveals a dynamic genome evolution in the ectomycorrhizal milk-cap (Lactarius) mushrooms.</title>
        <authorList>
            <consortium name="DOE Joint Genome Institute"/>
            <person name="Lebreton A."/>
            <person name="Tang N."/>
            <person name="Kuo A."/>
            <person name="LaButti K."/>
            <person name="Drula E."/>
            <person name="Barry K."/>
            <person name="Clum A."/>
            <person name="Lipzen A."/>
            <person name="Mousain D."/>
            <person name="Ng V."/>
            <person name="Wang R."/>
            <person name="Wang X."/>
            <person name="Dai Y."/>
            <person name="Henrissat B."/>
            <person name="Grigoriev I.V."/>
            <person name="Guerin-Laguette A."/>
            <person name="Yu F."/>
            <person name="Martin F.M."/>
        </authorList>
    </citation>
    <scope>NUCLEOTIDE SEQUENCE</scope>
    <source>
        <strain evidence="11">QP</strain>
    </source>
</reference>
<accession>A0AAD4L920</accession>
<dbReference type="InterPro" id="IPR001128">
    <property type="entry name" value="Cyt_P450"/>
</dbReference>
<dbReference type="GO" id="GO:0016705">
    <property type="term" value="F:oxidoreductase activity, acting on paired donors, with incorporation or reduction of molecular oxygen"/>
    <property type="evidence" value="ECO:0007669"/>
    <property type="project" value="InterPro"/>
</dbReference>